<evidence type="ECO:0000313" key="2">
    <source>
        <dbReference type="EMBL" id="CAD8059562.1"/>
    </source>
</evidence>
<dbReference type="OMA" id="AQKHIEY"/>
<feature type="transmembrane region" description="Helical" evidence="1">
    <location>
        <begin position="309"/>
        <end position="332"/>
    </location>
</feature>
<keyword evidence="1" id="KW-1133">Transmembrane helix</keyword>
<feature type="transmembrane region" description="Helical" evidence="1">
    <location>
        <begin position="137"/>
        <end position="159"/>
    </location>
</feature>
<gene>
    <name evidence="2" type="ORF">PPRIM_AZ9-3.1.T0290052</name>
</gene>
<dbReference type="EMBL" id="CAJJDM010000028">
    <property type="protein sequence ID" value="CAD8059562.1"/>
    <property type="molecule type" value="Genomic_DNA"/>
</dbReference>
<keyword evidence="3" id="KW-1185">Reference proteome</keyword>
<dbReference type="Proteomes" id="UP000688137">
    <property type="component" value="Unassembled WGS sequence"/>
</dbReference>
<comment type="caution">
    <text evidence="2">The sequence shown here is derived from an EMBL/GenBank/DDBJ whole genome shotgun (WGS) entry which is preliminary data.</text>
</comment>
<protein>
    <recommendedName>
        <fullName evidence="4">Transmembrane protein</fullName>
    </recommendedName>
</protein>
<keyword evidence="1" id="KW-0472">Membrane</keyword>
<name>A0A8S1L2B3_PARPR</name>
<evidence type="ECO:0008006" key="4">
    <source>
        <dbReference type="Google" id="ProtNLM"/>
    </source>
</evidence>
<feature type="transmembrane region" description="Helical" evidence="1">
    <location>
        <begin position="278"/>
        <end position="303"/>
    </location>
</feature>
<feature type="transmembrane region" description="Helical" evidence="1">
    <location>
        <begin position="550"/>
        <end position="570"/>
    </location>
</feature>
<feature type="transmembrane region" description="Helical" evidence="1">
    <location>
        <begin position="86"/>
        <end position="105"/>
    </location>
</feature>
<organism evidence="2 3">
    <name type="scientific">Paramecium primaurelia</name>
    <dbReference type="NCBI Taxonomy" id="5886"/>
    <lineage>
        <taxon>Eukaryota</taxon>
        <taxon>Sar</taxon>
        <taxon>Alveolata</taxon>
        <taxon>Ciliophora</taxon>
        <taxon>Intramacronucleata</taxon>
        <taxon>Oligohymenophorea</taxon>
        <taxon>Peniculida</taxon>
        <taxon>Parameciidae</taxon>
        <taxon>Paramecium</taxon>
    </lineage>
</organism>
<sequence length="572" mass="68382">MEEINTQKIEDSPAPSRCYLWNYDKCTIGVPLDNQRQPEEDFELQIIFAKMNLTIDETPFHETKCQKQKQDLSYKAEFNMKHFAQYYLYQLLFYIFGPFTCIFFFNKPMLMYNLGFWSCRQDVIFHYFQWGGHIFSLIMYFYFGLISSLEMGLLWFSLLTRSIIIAAKFSTFNEDRVELYEQSRLSEKTIKFDTVLFDWAAQSKKLKYLEIARSAKRHDFDTQFFYFDFIVEPMQETQKALTQEQNIEIDEVKNGKYNGINLISYFIESFQQLNTRKYIVLTSLIISLIIVATPKAIYCYNYFYSPVEVFLNVICGIFQTIQFNCIFIYLSIALDDMKRKIFLLDQVFYLISTKRVKCCEFKLTPTIDINCPRTIEAWSMLRSITFDYGASYHIRNQVYFTVLILFCIVSIIFVLQIILDYFIIDYYYLITLGIIFFIYLIFVSCYLMSAAKINEYFEDFKTQIENLKFICQDVKRMKKYYFEDCLSEPQNFIHKSFVNHLKQQHGKDTLLIYQRIDCLIESLENAQKHIEYDCRNYPLKLYGIKISFEILQNFVVGLFTVISFVIQQRFSS</sequence>
<evidence type="ECO:0000256" key="1">
    <source>
        <dbReference type="SAM" id="Phobius"/>
    </source>
</evidence>
<reference evidence="2" key="1">
    <citation type="submission" date="2021-01" db="EMBL/GenBank/DDBJ databases">
        <authorList>
            <consortium name="Genoscope - CEA"/>
            <person name="William W."/>
        </authorList>
    </citation>
    <scope>NUCLEOTIDE SEQUENCE</scope>
</reference>
<keyword evidence="1" id="KW-0812">Transmembrane</keyword>
<evidence type="ECO:0000313" key="3">
    <source>
        <dbReference type="Proteomes" id="UP000688137"/>
    </source>
</evidence>
<dbReference type="AlphaFoldDB" id="A0A8S1L2B3"/>
<feature type="transmembrane region" description="Helical" evidence="1">
    <location>
        <begin position="398"/>
        <end position="419"/>
    </location>
</feature>
<feature type="transmembrane region" description="Helical" evidence="1">
    <location>
        <begin position="425"/>
        <end position="447"/>
    </location>
</feature>
<proteinExistence type="predicted"/>
<accession>A0A8S1L2B3</accession>